<protein>
    <submittedName>
        <fullName evidence="2">PepSY domain-containing protein</fullName>
    </submittedName>
</protein>
<feature type="transmembrane region" description="Helical" evidence="1">
    <location>
        <begin position="12"/>
        <end position="34"/>
    </location>
</feature>
<organism evidence="2 3">
    <name type="scientific">Dawidia soli</name>
    <dbReference type="NCBI Taxonomy" id="2782352"/>
    <lineage>
        <taxon>Bacteria</taxon>
        <taxon>Pseudomonadati</taxon>
        <taxon>Bacteroidota</taxon>
        <taxon>Cytophagia</taxon>
        <taxon>Cytophagales</taxon>
        <taxon>Chryseotaleaceae</taxon>
        <taxon>Dawidia</taxon>
    </lineage>
</organism>
<gene>
    <name evidence="2" type="ORF">KK078_12095</name>
</gene>
<feature type="transmembrane region" description="Helical" evidence="1">
    <location>
        <begin position="153"/>
        <end position="173"/>
    </location>
</feature>
<proteinExistence type="predicted"/>
<accession>A0AAP2GDG2</accession>
<dbReference type="Proteomes" id="UP001319180">
    <property type="component" value="Unassembled WGS sequence"/>
</dbReference>
<dbReference type="PROSITE" id="PS51257">
    <property type="entry name" value="PROKAR_LIPOPROTEIN"/>
    <property type="match status" value="1"/>
</dbReference>
<evidence type="ECO:0000313" key="2">
    <source>
        <dbReference type="EMBL" id="MBT1687304.1"/>
    </source>
</evidence>
<comment type="caution">
    <text evidence="2">The sequence shown here is derived from an EMBL/GenBank/DDBJ whole genome shotgun (WGS) entry which is preliminary data.</text>
</comment>
<keyword evidence="3" id="KW-1185">Reference proteome</keyword>
<keyword evidence="1" id="KW-0472">Membrane</keyword>
<dbReference type="PANTHER" id="PTHR34219">
    <property type="entry name" value="IRON-REGULATED INNER MEMBRANE PROTEIN-RELATED"/>
    <property type="match status" value="1"/>
</dbReference>
<dbReference type="RefSeq" id="WP_254090536.1">
    <property type="nucleotide sequence ID" value="NZ_JAHESC010000015.1"/>
</dbReference>
<evidence type="ECO:0000256" key="1">
    <source>
        <dbReference type="SAM" id="Phobius"/>
    </source>
</evidence>
<name>A0AAP2GDG2_9BACT</name>
<reference evidence="2 3" key="1">
    <citation type="submission" date="2021-05" db="EMBL/GenBank/DDBJ databases">
        <title>A Polyphasic approach of four new species of the genus Ohtaekwangia: Ohtaekwangia histidinii sp. nov., Ohtaekwangia cretensis sp. nov., Ohtaekwangia indiensis sp. nov., Ohtaekwangia reichenbachii sp. nov. from diverse environment.</title>
        <authorList>
            <person name="Octaviana S."/>
        </authorList>
    </citation>
    <scope>NUCLEOTIDE SEQUENCE [LARGE SCALE GENOMIC DNA]</scope>
    <source>
        <strain evidence="2 3">PWU37</strain>
    </source>
</reference>
<keyword evidence="1" id="KW-1133">Transmembrane helix</keyword>
<dbReference type="InterPro" id="IPR005625">
    <property type="entry name" value="PepSY-ass_TM"/>
</dbReference>
<sequence>MKVKKAVGWLHLWLGLASGVIVVVLGVTGCLYAFEKELKGIFHSDRLYVDPQPGHPWPLTRLMDIAQKTLGEDKPITRIEIPQAPGRTYIFRATRTNPDNIFYWNYYTYYNKVYINPYDGTVVATENTKADFFQLVFSLHTQLWLGDTVGHAITGYAALLFVILLVTGMILWWPKKWKSPKLKQYFTIKWHGKLKRVNYDLHRTLGLYAFVLLLIVAITGLVWSFEWMDKSVQFVANGGASPRKETFPGSDTTRAQQPLVIDKIWMDARGVSPRAVSFLVVLPAARTGTVNVFAYETVNNHYERIKSSYDRYTGERVQSGSFDDLDRAARVKLLNYDLHTGTVLNLPGKMLAFCASLVAASLPITGFIIWWRRGKSQKQAR</sequence>
<dbReference type="EMBL" id="JAHESC010000015">
    <property type="protein sequence ID" value="MBT1687304.1"/>
    <property type="molecule type" value="Genomic_DNA"/>
</dbReference>
<dbReference type="Pfam" id="PF03929">
    <property type="entry name" value="PepSY_TM"/>
    <property type="match status" value="1"/>
</dbReference>
<evidence type="ECO:0000313" key="3">
    <source>
        <dbReference type="Proteomes" id="UP001319180"/>
    </source>
</evidence>
<feature type="transmembrane region" description="Helical" evidence="1">
    <location>
        <begin position="350"/>
        <end position="371"/>
    </location>
</feature>
<feature type="transmembrane region" description="Helical" evidence="1">
    <location>
        <begin position="205"/>
        <end position="225"/>
    </location>
</feature>
<dbReference type="PANTHER" id="PTHR34219:SF3">
    <property type="entry name" value="BLL7967 PROTEIN"/>
    <property type="match status" value="1"/>
</dbReference>
<keyword evidence="1" id="KW-0812">Transmembrane</keyword>
<dbReference type="AlphaFoldDB" id="A0AAP2GDG2"/>